<dbReference type="Proteomes" id="UP000276133">
    <property type="component" value="Unassembled WGS sequence"/>
</dbReference>
<organism evidence="1 2">
    <name type="scientific">Brachionus plicatilis</name>
    <name type="common">Marine rotifer</name>
    <name type="synonym">Brachionus muelleri</name>
    <dbReference type="NCBI Taxonomy" id="10195"/>
    <lineage>
        <taxon>Eukaryota</taxon>
        <taxon>Metazoa</taxon>
        <taxon>Spiralia</taxon>
        <taxon>Gnathifera</taxon>
        <taxon>Rotifera</taxon>
        <taxon>Eurotatoria</taxon>
        <taxon>Monogononta</taxon>
        <taxon>Pseudotrocha</taxon>
        <taxon>Ploima</taxon>
        <taxon>Brachionidae</taxon>
        <taxon>Brachionus</taxon>
    </lineage>
</organism>
<protein>
    <submittedName>
        <fullName evidence="1">Uncharacterized protein</fullName>
    </submittedName>
</protein>
<evidence type="ECO:0000313" key="1">
    <source>
        <dbReference type="EMBL" id="RMZ97051.1"/>
    </source>
</evidence>
<gene>
    <name evidence="1" type="ORF">BpHYR1_044295</name>
</gene>
<proteinExistence type="predicted"/>
<evidence type="ECO:0000313" key="2">
    <source>
        <dbReference type="Proteomes" id="UP000276133"/>
    </source>
</evidence>
<accession>A0A3M7PD68</accession>
<sequence>MKISIKNIVLNVSRNHTDTGIIAFNGFKEMAPAISNIVTASQSNVLILSEIQAIKNEMRTFKEDNQLTIN</sequence>
<dbReference type="AlphaFoldDB" id="A0A3M7PD68"/>
<name>A0A3M7PD68_BRAPC</name>
<keyword evidence="2" id="KW-1185">Reference proteome</keyword>
<dbReference type="EMBL" id="REGN01011671">
    <property type="protein sequence ID" value="RMZ97051.1"/>
    <property type="molecule type" value="Genomic_DNA"/>
</dbReference>
<comment type="caution">
    <text evidence="1">The sequence shown here is derived from an EMBL/GenBank/DDBJ whole genome shotgun (WGS) entry which is preliminary data.</text>
</comment>
<reference evidence="1 2" key="1">
    <citation type="journal article" date="2018" name="Sci. Rep.">
        <title>Genomic signatures of local adaptation to the degree of environmental predictability in rotifers.</title>
        <authorList>
            <person name="Franch-Gras L."/>
            <person name="Hahn C."/>
            <person name="Garcia-Roger E.M."/>
            <person name="Carmona M.J."/>
            <person name="Serra M."/>
            <person name="Gomez A."/>
        </authorList>
    </citation>
    <scope>NUCLEOTIDE SEQUENCE [LARGE SCALE GENOMIC DNA]</scope>
    <source>
        <strain evidence="1">HYR1</strain>
    </source>
</reference>